<protein>
    <submittedName>
        <fullName evidence="1">Uncharacterized protein</fullName>
    </submittedName>
</protein>
<proteinExistence type="predicted"/>
<dbReference type="AlphaFoldDB" id="A0AAQ3QE52"/>
<dbReference type="EMBL" id="CP136893">
    <property type="protein sequence ID" value="WOL05878.1"/>
    <property type="molecule type" value="Genomic_DNA"/>
</dbReference>
<evidence type="ECO:0000313" key="2">
    <source>
        <dbReference type="Proteomes" id="UP001327560"/>
    </source>
</evidence>
<reference evidence="1 2" key="1">
    <citation type="submission" date="2023-10" db="EMBL/GenBank/DDBJ databases">
        <title>Chromosome-scale genome assembly provides insights into flower coloration mechanisms of Canna indica.</title>
        <authorList>
            <person name="Li C."/>
        </authorList>
    </citation>
    <scope>NUCLEOTIDE SEQUENCE [LARGE SCALE GENOMIC DNA]</scope>
    <source>
        <tissue evidence="1">Flower</tissue>
    </source>
</reference>
<dbReference type="Proteomes" id="UP001327560">
    <property type="component" value="Chromosome 4"/>
</dbReference>
<keyword evidence="2" id="KW-1185">Reference proteome</keyword>
<gene>
    <name evidence="1" type="ORF">Cni_G14609</name>
</gene>
<accession>A0AAQ3QE52</accession>
<evidence type="ECO:0000313" key="1">
    <source>
        <dbReference type="EMBL" id="WOL05878.1"/>
    </source>
</evidence>
<sequence>MAVMSVECSTSMKLRDNKEASIFFKSQSKQQSHKQKDEGDAQHMCFALVSSLVCDPFSLQLSSATVSSTSSSLSTASPLRDFFFNAKATAATCSTVTTVKVTPFRPPPTLPPLPGIAVFDPVLTPNRRSPEPLSLLRRR</sequence>
<name>A0AAQ3QE52_9LILI</name>
<organism evidence="1 2">
    <name type="scientific">Canna indica</name>
    <name type="common">Indian-shot</name>
    <dbReference type="NCBI Taxonomy" id="4628"/>
    <lineage>
        <taxon>Eukaryota</taxon>
        <taxon>Viridiplantae</taxon>
        <taxon>Streptophyta</taxon>
        <taxon>Embryophyta</taxon>
        <taxon>Tracheophyta</taxon>
        <taxon>Spermatophyta</taxon>
        <taxon>Magnoliopsida</taxon>
        <taxon>Liliopsida</taxon>
        <taxon>Zingiberales</taxon>
        <taxon>Cannaceae</taxon>
        <taxon>Canna</taxon>
    </lineage>
</organism>